<keyword evidence="2" id="KW-1185">Reference proteome</keyword>
<reference evidence="1 2" key="1">
    <citation type="submission" date="2023-10" db="EMBL/GenBank/DDBJ databases">
        <title>Saccharopolyspora sp. nov., isolated from mangrove soil.</title>
        <authorList>
            <person name="Lu Y."/>
            <person name="Liu W."/>
        </authorList>
    </citation>
    <scope>NUCLEOTIDE SEQUENCE [LARGE SCALE GENOMIC DNA]</scope>
    <source>
        <strain evidence="1 2">S2-29</strain>
    </source>
</reference>
<dbReference type="EMBL" id="JAWLNX010000034">
    <property type="protein sequence ID" value="MEB3371924.1"/>
    <property type="molecule type" value="Genomic_DNA"/>
</dbReference>
<protein>
    <submittedName>
        <fullName evidence="1">Uncharacterized protein</fullName>
    </submittedName>
</protein>
<sequence length="122" mass="13509">MDYDLSELLTTKTEADAAEYTFNHWGPSAVIGAVAAYLAEQPDGRFEGTAAELLIRLKIYADMLLVLTLWEPLPRSPFTLIAHLCTLRGGLRECGILLDAVQPPGRLITRDTILIIQRMAKP</sequence>
<evidence type="ECO:0000313" key="2">
    <source>
        <dbReference type="Proteomes" id="UP001327093"/>
    </source>
</evidence>
<comment type="caution">
    <text evidence="1">The sequence shown here is derived from an EMBL/GenBank/DDBJ whole genome shotgun (WGS) entry which is preliminary data.</text>
</comment>
<proteinExistence type="predicted"/>
<name>A0ABU6AKL2_9PSEU</name>
<evidence type="ECO:0000313" key="1">
    <source>
        <dbReference type="EMBL" id="MEB3371924.1"/>
    </source>
</evidence>
<organism evidence="1 2">
    <name type="scientific">Saccharopolyspora mangrovi</name>
    <dbReference type="NCBI Taxonomy" id="3082379"/>
    <lineage>
        <taxon>Bacteria</taxon>
        <taxon>Bacillati</taxon>
        <taxon>Actinomycetota</taxon>
        <taxon>Actinomycetes</taxon>
        <taxon>Pseudonocardiales</taxon>
        <taxon>Pseudonocardiaceae</taxon>
        <taxon>Saccharopolyspora</taxon>
    </lineage>
</organism>
<gene>
    <name evidence="1" type="ORF">R4I43_31445</name>
</gene>
<dbReference type="RefSeq" id="WP_324269350.1">
    <property type="nucleotide sequence ID" value="NZ_JAWLNX010000034.1"/>
</dbReference>
<dbReference type="Proteomes" id="UP001327093">
    <property type="component" value="Unassembled WGS sequence"/>
</dbReference>
<accession>A0ABU6AKL2</accession>